<comment type="caution">
    <text evidence="1">The sequence shown here is derived from an EMBL/GenBank/DDBJ whole genome shotgun (WGS) entry which is preliminary data.</text>
</comment>
<feature type="non-terminal residue" evidence="1">
    <location>
        <position position="122"/>
    </location>
</feature>
<evidence type="ECO:0000313" key="1">
    <source>
        <dbReference type="EMBL" id="GAG14080.1"/>
    </source>
</evidence>
<reference evidence="1" key="1">
    <citation type="journal article" date="2014" name="Front. Microbiol.">
        <title>High frequency of phylogenetically diverse reductive dehalogenase-homologous genes in deep subseafloor sedimentary metagenomes.</title>
        <authorList>
            <person name="Kawai M."/>
            <person name="Futagami T."/>
            <person name="Toyoda A."/>
            <person name="Takaki Y."/>
            <person name="Nishi S."/>
            <person name="Hori S."/>
            <person name="Arai W."/>
            <person name="Tsubouchi T."/>
            <person name="Morono Y."/>
            <person name="Uchiyama I."/>
            <person name="Ito T."/>
            <person name="Fujiyama A."/>
            <person name="Inagaki F."/>
            <person name="Takami H."/>
        </authorList>
    </citation>
    <scope>NUCLEOTIDE SEQUENCE</scope>
    <source>
        <strain evidence="1">Expedition CK06-06</strain>
    </source>
</reference>
<dbReference type="EMBL" id="BARS01038792">
    <property type="protein sequence ID" value="GAG14080.1"/>
    <property type="molecule type" value="Genomic_DNA"/>
</dbReference>
<organism evidence="1">
    <name type="scientific">marine sediment metagenome</name>
    <dbReference type="NCBI Taxonomy" id="412755"/>
    <lineage>
        <taxon>unclassified sequences</taxon>
        <taxon>metagenomes</taxon>
        <taxon>ecological metagenomes</taxon>
    </lineage>
</organism>
<proteinExistence type="predicted"/>
<protein>
    <submittedName>
        <fullName evidence="1">Uncharacterized protein</fullName>
    </submittedName>
</protein>
<dbReference type="AlphaFoldDB" id="X0V7H9"/>
<sequence>MKRYLKCFLFLMLLLAFGNVQAAGPESSTPDDSDWLFAMLEQMDQGKYTQALKDAFNSGATPEEIFDVWTQLGHSEEFFTAKISKIIDEDTIESHACSRKCCGSVIGKPKFCANCIRVWCRR</sequence>
<gene>
    <name evidence="1" type="ORF">S01H1_59312</name>
</gene>
<accession>X0V7H9</accession>
<name>X0V7H9_9ZZZZ</name>